<reference evidence="3" key="1">
    <citation type="journal article" date="2005" name="Nature">
        <title>The map-based sequence of the rice genome.</title>
        <authorList>
            <consortium name="International rice genome sequencing project (IRGSP)"/>
            <person name="Matsumoto T."/>
            <person name="Wu J."/>
            <person name="Kanamori H."/>
            <person name="Katayose Y."/>
            <person name="Fujisawa M."/>
            <person name="Namiki N."/>
            <person name="Mizuno H."/>
            <person name="Yamamoto K."/>
            <person name="Antonio B.A."/>
            <person name="Baba T."/>
            <person name="Sakata K."/>
            <person name="Nagamura Y."/>
            <person name="Aoki H."/>
            <person name="Arikawa K."/>
            <person name="Arita K."/>
            <person name="Bito T."/>
            <person name="Chiden Y."/>
            <person name="Fujitsuka N."/>
            <person name="Fukunaka R."/>
            <person name="Hamada M."/>
            <person name="Harada C."/>
            <person name="Hayashi A."/>
            <person name="Hijishita S."/>
            <person name="Honda M."/>
            <person name="Hosokawa S."/>
            <person name="Ichikawa Y."/>
            <person name="Idonuma A."/>
            <person name="Iijima M."/>
            <person name="Ikeda M."/>
            <person name="Ikeno M."/>
            <person name="Ito K."/>
            <person name="Ito S."/>
            <person name="Ito T."/>
            <person name="Ito Y."/>
            <person name="Ito Y."/>
            <person name="Iwabuchi A."/>
            <person name="Kamiya K."/>
            <person name="Karasawa W."/>
            <person name="Kurita K."/>
            <person name="Katagiri S."/>
            <person name="Kikuta A."/>
            <person name="Kobayashi H."/>
            <person name="Kobayashi N."/>
            <person name="Machita K."/>
            <person name="Maehara T."/>
            <person name="Masukawa M."/>
            <person name="Mizubayashi T."/>
            <person name="Mukai Y."/>
            <person name="Nagasaki H."/>
            <person name="Nagata Y."/>
            <person name="Naito S."/>
            <person name="Nakashima M."/>
            <person name="Nakama Y."/>
            <person name="Nakamichi Y."/>
            <person name="Nakamura M."/>
            <person name="Meguro A."/>
            <person name="Negishi M."/>
            <person name="Ohta I."/>
            <person name="Ohta T."/>
            <person name="Okamoto M."/>
            <person name="Ono N."/>
            <person name="Saji S."/>
            <person name="Sakaguchi M."/>
            <person name="Sakai K."/>
            <person name="Shibata M."/>
            <person name="Shimokawa T."/>
            <person name="Song J."/>
            <person name="Takazaki Y."/>
            <person name="Terasawa K."/>
            <person name="Tsugane M."/>
            <person name="Tsuji K."/>
            <person name="Ueda S."/>
            <person name="Waki K."/>
            <person name="Yamagata H."/>
            <person name="Yamamoto M."/>
            <person name="Yamamoto S."/>
            <person name="Yamane H."/>
            <person name="Yoshiki S."/>
            <person name="Yoshihara R."/>
            <person name="Yukawa K."/>
            <person name="Zhong H."/>
            <person name="Yano M."/>
            <person name="Yuan Q."/>
            <person name="Ouyang S."/>
            <person name="Liu J."/>
            <person name="Jones K.M."/>
            <person name="Gansberger K."/>
            <person name="Moffat K."/>
            <person name="Hill J."/>
            <person name="Bera J."/>
            <person name="Fadrosh D."/>
            <person name="Jin S."/>
            <person name="Johri S."/>
            <person name="Kim M."/>
            <person name="Overton L."/>
            <person name="Reardon M."/>
            <person name="Tsitrin T."/>
            <person name="Vuong H."/>
            <person name="Weaver B."/>
            <person name="Ciecko A."/>
            <person name="Tallon L."/>
            <person name="Jackson J."/>
            <person name="Pai G."/>
            <person name="Aken S.V."/>
            <person name="Utterback T."/>
            <person name="Reidmuller S."/>
            <person name="Feldblyum T."/>
            <person name="Hsiao J."/>
            <person name="Zismann V."/>
            <person name="Iobst S."/>
            <person name="de Vazeille A.R."/>
            <person name="Buell C.R."/>
            <person name="Ying K."/>
            <person name="Li Y."/>
            <person name="Lu T."/>
            <person name="Huang Y."/>
            <person name="Zhao Q."/>
            <person name="Feng Q."/>
            <person name="Zhang L."/>
            <person name="Zhu J."/>
            <person name="Weng Q."/>
            <person name="Mu J."/>
            <person name="Lu Y."/>
            <person name="Fan D."/>
            <person name="Liu Y."/>
            <person name="Guan J."/>
            <person name="Zhang Y."/>
            <person name="Yu S."/>
            <person name="Liu X."/>
            <person name="Zhang Y."/>
            <person name="Hong G."/>
            <person name="Han B."/>
            <person name="Choisne N."/>
            <person name="Demange N."/>
            <person name="Orjeda G."/>
            <person name="Samain S."/>
            <person name="Cattolico L."/>
            <person name="Pelletier E."/>
            <person name="Couloux A."/>
            <person name="Segurens B."/>
            <person name="Wincker P."/>
            <person name="D'Hont A."/>
            <person name="Scarpelli C."/>
            <person name="Weissenbach J."/>
            <person name="Salanoubat M."/>
            <person name="Quetier F."/>
            <person name="Yu Y."/>
            <person name="Kim H.R."/>
            <person name="Rambo T."/>
            <person name="Currie J."/>
            <person name="Collura K."/>
            <person name="Luo M."/>
            <person name="Yang T."/>
            <person name="Ammiraju J.S.S."/>
            <person name="Engler F."/>
            <person name="Soderlund C."/>
            <person name="Wing R.A."/>
            <person name="Palmer L.E."/>
            <person name="de la Bastide M."/>
            <person name="Spiegel L."/>
            <person name="Nascimento L."/>
            <person name="Zutavern T."/>
            <person name="O'Shaughnessy A."/>
            <person name="Dike S."/>
            <person name="Dedhia N."/>
            <person name="Preston R."/>
            <person name="Balija V."/>
            <person name="McCombie W.R."/>
            <person name="Chow T."/>
            <person name="Chen H."/>
            <person name="Chung M."/>
            <person name="Chen C."/>
            <person name="Shaw J."/>
            <person name="Wu H."/>
            <person name="Hsiao K."/>
            <person name="Chao Y."/>
            <person name="Chu M."/>
            <person name="Cheng C."/>
            <person name="Hour A."/>
            <person name="Lee P."/>
            <person name="Lin S."/>
            <person name="Lin Y."/>
            <person name="Liou J."/>
            <person name="Liu S."/>
            <person name="Hsing Y."/>
            <person name="Raghuvanshi S."/>
            <person name="Mohanty A."/>
            <person name="Bharti A.K."/>
            <person name="Gaur A."/>
            <person name="Gupta V."/>
            <person name="Kumar D."/>
            <person name="Ravi V."/>
            <person name="Vij S."/>
            <person name="Kapur A."/>
            <person name="Khurana P."/>
            <person name="Khurana P."/>
            <person name="Khurana J.P."/>
            <person name="Tyagi A.K."/>
            <person name="Gaikwad K."/>
            <person name="Singh A."/>
            <person name="Dalal V."/>
            <person name="Srivastava S."/>
            <person name="Dixit A."/>
            <person name="Pal A.K."/>
            <person name="Ghazi I.A."/>
            <person name="Yadav M."/>
            <person name="Pandit A."/>
            <person name="Bhargava A."/>
            <person name="Sureshbabu K."/>
            <person name="Batra K."/>
            <person name="Sharma T.R."/>
            <person name="Mohapatra T."/>
            <person name="Singh N.K."/>
            <person name="Messing J."/>
            <person name="Nelson A.B."/>
            <person name="Fuks G."/>
            <person name="Kavchok S."/>
            <person name="Keizer G."/>
            <person name="Linton E."/>
            <person name="Llaca V."/>
            <person name="Song R."/>
            <person name="Tanyolac B."/>
            <person name="Young S."/>
            <person name="Ho-Il K."/>
            <person name="Hahn J.H."/>
            <person name="Sangsakoo G."/>
            <person name="Vanavichit A."/>
            <person name="de Mattos Luiz.A.T."/>
            <person name="Zimmer P.D."/>
            <person name="Malone G."/>
            <person name="Dellagostin O."/>
            <person name="de Oliveira A.C."/>
            <person name="Bevan M."/>
            <person name="Bancroft I."/>
            <person name="Minx P."/>
            <person name="Cordum H."/>
            <person name="Wilson R."/>
            <person name="Cheng Z."/>
            <person name="Jin W."/>
            <person name="Jiang J."/>
            <person name="Leong S.A."/>
            <person name="Iwama H."/>
            <person name="Gojobori T."/>
            <person name="Itoh T."/>
            <person name="Niimura Y."/>
            <person name="Fujii Y."/>
            <person name="Habara T."/>
            <person name="Sakai H."/>
            <person name="Sato Y."/>
            <person name="Wilson G."/>
            <person name="Kumar K."/>
            <person name="McCouch S."/>
            <person name="Juretic N."/>
            <person name="Hoen D."/>
            <person name="Wright S."/>
            <person name="Bruskiewich R."/>
            <person name="Bureau T."/>
            <person name="Miyao A."/>
            <person name="Hirochika H."/>
            <person name="Nishikawa T."/>
            <person name="Kadowaki K."/>
            <person name="Sugiura M."/>
            <person name="Burr B."/>
            <person name="Sasaki T."/>
        </authorList>
    </citation>
    <scope>NUCLEOTIDE SEQUENCE [LARGE SCALE GENOMIC DNA]</scope>
    <source>
        <strain evidence="3">cv. Nipponbare</strain>
    </source>
</reference>
<evidence type="ECO:0000256" key="1">
    <source>
        <dbReference type="SAM" id="MobiDB-lite"/>
    </source>
</evidence>
<dbReference type="Proteomes" id="UP000000763">
    <property type="component" value="Chromosome 2"/>
</dbReference>
<dbReference type="AlphaFoldDB" id="Q6Z5L4"/>
<reference evidence="3" key="2">
    <citation type="journal article" date="2008" name="Nucleic Acids Res.">
        <title>The rice annotation project database (RAP-DB): 2008 update.</title>
        <authorList>
            <consortium name="The rice annotation project (RAP)"/>
        </authorList>
    </citation>
    <scope>GENOME REANNOTATION</scope>
    <source>
        <strain evidence="3">cv. Nipponbare</strain>
    </source>
</reference>
<feature type="compositionally biased region" description="Basic and acidic residues" evidence="1">
    <location>
        <begin position="85"/>
        <end position="106"/>
    </location>
</feature>
<name>Q6Z5L4_ORYSJ</name>
<sequence length="179" mass="20223">MRLAYTTQIQPNPIPTKQTNKQTARARETGLTESAPPRIHPCCGRRRRPAEEDDDEGQVSRIFHGNSKIKKRLFWCAKGRASEEEISEEKMEQQVEKHKRRCASERTRRRAASGGRGEEVDEEEGAVGPTRELIPRASKARKSRDTVTACVSLSVVVMTTIIQVSSATDFQGRENEMTR</sequence>
<protein>
    <submittedName>
        <fullName evidence="2">Uncharacterized protein</fullName>
    </submittedName>
</protein>
<proteinExistence type="predicted"/>
<evidence type="ECO:0000313" key="2">
    <source>
        <dbReference type="EMBL" id="BAD13035.1"/>
    </source>
</evidence>
<organism evidence="2 3">
    <name type="scientific">Oryza sativa subsp. japonica</name>
    <name type="common">Rice</name>
    <dbReference type="NCBI Taxonomy" id="39947"/>
    <lineage>
        <taxon>Eukaryota</taxon>
        <taxon>Viridiplantae</taxon>
        <taxon>Streptophyta</taxon>
        <taxon>Embryophyta</taxon>
        <taxon>Tracheophyta</taxon>
        <taxon>Spermatophyta</taxon>
        <taxon>Magnoliopsida</taxon>
        <taxon>Liliopsida</taxon>
        <taxon>Poales</taxon>
        <taxon>Poaceae</taxon>
        <taxon>BOP clade</taxon>
        <taxon>Oryzoideae</taxon>
        <taxon>Oryzeae</taxon>
        <taxon>Oryzinae</taxon>
        <taxon>Oryza</taxon>
        <taxon>Oryza sativa</taxon>
    </lineage>
</organism>
<dbReference type="EMBL" id="AP005113">
    <property type="protein sequence ID" value="BAD13035.1"/>
    <property type="molecule type" value="Genomic_DNA"/>
</dbReference>
<evidence type="ECO:0000313" key="3">
    <source>
        <dbReference type="Proteomes" id="UP000000763"/>
    </source>
</evidence>
<gene>
    <name evidence="2" type="primary">P0685G12.24</name>
</gene>
<accession>Q6Z5L4</accession>
<feature type="region of interest" description="Disordered" evidence="1">
    <location>
        <begin position="1"/>
        <end position="59"/>
    </location>
</feature>
<feature type="compositionally biased region" description="Polar residues" evidence="1">
    <location>
        <begin position="1"/>
        <end position="23"/>
    </location>
</feature>
<feature type="region of interest" description="Disordered" evidence="1">
    <location>
        <begin position="85"/>
        <end position="141"/>
    </location>
</feature>